<dbReference type="InterPro" id="IPR001506">
    <property type="entry name" value="Peptidase_M12A"/>
</dbReference>
<feature type="domain" description="Peptidase M12A" evidence="9">
    <location>
        <begin position="210"/>
        <end position="405"/>
    </location>
</feature>
<keyword evidence="3 6" id="KW-0378">Hydrolase</keyword>
<comment type="cofactor">
    <cofactor evidence="6">
        <name>Zn(2+)</name>
        <dbReference type="ChEBI" id="CHEBI:29105"/>
    </cofactor>
    <text evidence="6">Binds 1 zinc ion per subunit.</text>
</comment>
<keyword evidence="5 6" id="KW-0482">Metalloprotease</keyword>
<evidence type="ECO:0000313" key="11">
    <source>
        <dbReference type="Proteomes" id="UP000008461"/>
    </source>
</evidence>
<evidence type="ECO:0000313" key="10">
    <source>
        <dbReference type="EMBL" id="AEE53410.1"/>
    </source>
</evidence>
<dbReference type="InterPro" id="IPR024079">
    <property type="entry name" value="MetalloPept_cat_dom_sf"/>
</dbReference>
<dbReference type="PANTHER" id="PTHR10127">
    <property type="entry name" value="DISCOIDIN, CUB, EGF, LAMININ , AND ZINC METALLOPROTEASE DOMAIN CONTAINING"/>
    <property type="match status" value="1"/>
</dbReference>
<sequence length="701" mass="77207">MRNFLLFILVFFISAHSSIAQSKPGIITAGVKLTEGQRIYSANESHYLIVQPDGNLCIYTSADAFVWCSMANKGSGSYLILQNDGNLVVYDRNNQASWSSQTQAFYDAKYGTSEWKPVRAVLENDGTLCLYTVANRKVWNSTAGKINTGGAATETKPIPTEGFTGPTTKRELNIVLPGARSAQNVQVEVTEDGRVFFQSDMFLGKVEDFNTPPKEDNSPLWPNSTIPYVIAAGHPEKDLILAGINEINSKTNLCLTPRTNQPDYVEFVAEQGNWSAVGRIKGPQKISIQVGGAVMATVAHEILHAAGFDHMQSREDRDNYVRINFGNITAGKEHNFERLKDKASNMGAYDFSSVMHYHAKAFTKNGQNTIDVKNGQTPASMGQRDGLSAGDIAAVASIYTPSPCKPATTGAVTSTKPAPTSSTCEAKDAVKKYQTTMKPGDRIVEKEKLVSANGRFQLRGTPNGDFVIEEIMNSNNCQFKEVFRFPLTGPIGNPPAVSFLSFNPDGNICIDSKQRKNYCATNGRDNLATTILGKVKNAELTDDGRLRLINNNGQEIWATSPPTNTNPISVANLAPFNKTKSFVLVNETFNKNETLTSDNNQYQCRITPQNRFVIEKISIGIENGQQVITERVEIWNKPYGADYITIKDGYMILDCFYNKPPAANLSRARFRLIEKWKLEDDGKIQLYSGGTSFVMCPVDGN</sequence>
<dbReference type="SUPFAM" id="SSF55486">
    <property type="entry name" value="Metalloproteases ('zincins'), catalytic domain"/>
    <property type="match status" value="1"/>
</dbReference>
<dbReference type="STRING" id="760192.Halhy_5586"/>
<feature type="domain" description="Bulb-type lectin" evidence="8">
    <location>
        <begin position="24"/>
        <end position="143"/>
    </location>
</feature>
<feature type="binding site" evidence="6">
    <location>
        <position position="310"/>
    </location>
    <ligand>
        <name>Zn(2+)</name>
        <dbReference type="ChEBI" id="CHEBI:29105"/>
        <note>catalytic</note>
    </ligand>
</feature>
<keyword evidence="7" id="KW-0732">Signal</keyword>
<dbReference type="InterPro" id="IPR001480">
    <property type="entry name" value="Bulb-type_lectin_dom"/>
</dbReference>
<dbReference type="PROSITE" id="PS50927">
    <property type="entry name" value="BULB_LECTIN"/>
    <property type="match status" value="1"/>
</dbReference>
<dbReference type="InterPro" id="IPR034035">
    <property type="entry name" value="Astacin-like_dom"/>
</dbReference>
<dbReference type="RefSeq" id="WP_013767939.1">
    <property type="nucleotide sequence ID" value="NC_015510.1"/>
</dbReference>
<dbReference type="EC" id="3.4.24.21" evidence="10"/>
<feature type="signal peptide" evidence="7">
    <location>
        <begin position="1"/>
        <end position="22"/>
    </location>
</feature>
<keyword evidence="1 6" id="KW-0645">Protease</keyword>
<evidence type="ECO:0000256" key="2">
    <source>
        <dbReference type="ARBA" id="ARBA00022723"/>
    </source>
</evidence>
<dbReference type="KEGG" id="hhy:Halhy_5586"/>
<dbReference type="SMART" id="SM00235">
    <property type="entry name" value="ZnMc"/>
    <property type="match status" value="1"/>
</dbReference>
<keyword evidence="2 6" id="KW-0479">Metal-binding</keyword>
<dbReference type="EMBL" id="CP002691">
    <property type="protein sequence ID" value="AEE53410.1"/>
    <property type="molecule type" value="Genomic_DNA"/>
</dbReference>
<dbReference type="eggNOG" id="COG0741">
    <property type="taxonomic scope" value="Bacteria"/>
</dbReference>
<dbReference type="PROSITE" id="PS51864">
    <property type="entry name" value="ASTACIN"/>
    <property type="match status" value="1"/>
</dbReference>
<accession>F4KTN6</accession>
<dbReference type="PRINTS" id="PR00480">
    <property type="entry name" value="ASTACIN"/>
</dbReference>
<reference evidence="10 11" key="1">
    <citation type="journal article" date="2011" name="Stand. Genomic Sci.">
        <title>Complete genome sequence of Haliscomenobacter hydrossis type strain (O).</title>
        <authorList>
            <consortium name="US DOE Joint Genome Institute (JGI-PGF)"/>
            <person name="Daligault H."/>
            <person name="Lapidus A."/>
            <person name="Zeytun A."/>
            <person name="Nolan M."/>
            <person name="Lucas S."/>
            <person name="Del Rio T.G."/>
            <person name="Tice H."/>
            <person name="Cheng J.F."/>
            <person name="Tapia R."/>
            <person name="Han C."/>
            <person name="Goodwin L."/>
            <person name="Pitluck S."/>
            <person name="Liolios K."/>
            <person name="Pagani I."/>
            <person name="Ivanova N."/>
            <person name="Huntemann M."/>
            <person name="Mavromatis K."/>
            <person name="Mikhailova N."/>
            <person name="Pati A."/>
            <person name="Chen A."/>
            <person name="Palaniappan K."/>
            <person name="Land M."/>
            <person name="Hauser L."/>
            <person name="Brambilla E.M."/>
            <person name="Rohde M."/>
            <person name="Verbarg S."/>
            <person name="Goker M."/>
            <person name="Bristow J."/>
            <person name="Eisen J.A."/>
            <person name="Markowitz V."/>
            <person name="Hugenholtz P."/>
            <person name="Kyrpides N.C."/>
            <person name="Klenk H.P."/>
            <person name="Woyke T."/>
        </authorList>
    </citation>
    <scope>NUCLEOTIDE SEQUENCE [LARGE SCALE GENOMIC DNA]</scope>
    <source>
        <strain evidence="11">ATCC 27775 / DSM 1100 / LMG 10767 / O</strain>
    </source>
</reference>
<comment type="caution">
    <text evidence="6">Lacks conserved residue(s) required for the propagation of feature annotation.</text>
</comment>
<dbReference type="GO" id="GO:0006508">
    <property type="term" value="P:proteolysis"/>
    <property type="evidence" value="ECO:0007669"/>
    <property type="project" value="UniProtKB-KW"/>
</dbReference>
<dbReference type="CDD" id="cd04280">
    <property type="entry name" value="ZnMc_astacin_like"/>
    <property type="match status" value="1"/>
</dbReference>
<evidence type="ECO:0000259" key="8">
    <source>
        <dbReference type="PROSITE" id="PS50927"/>
    </source>
</evidence>
<keyword evidence="11" id="KW-1185">Reference proteome</keyword>
<evidence type="ECO:0000256" key="6">
    <source>
        <dbReference type="PROSITE-ProRule" id="PRU01211"/>
    </source>
</evidence>
<evidence type="ECO:0000256" key="1">
    <source>
        <dbReference type="ARBA" id="ARBA00022670"/>
    </source>
</evidence>
<dbReference type="GO" id="GO:0008270">
    <property type="term" value="F:zinc ion binding"/>
    <property type="evidence" value="ECO:0007669"/>
    <property type="project" value="UniProtKB-UniRule"/>
</dbReference>
<keyword evidence="4 6" id="KW-0862">Zinc</keyword>
<evidence type="ECO:0000256" key="3">
    <source>
        <dbReference type="ARBA" id="ARBA00022801"/>
    </source>
</evidence>
<evidence type="ECO:0000256" key="7">
    <source>
        <dbReference type="SAM" id="SignalP"/>
    </source>
</evidence>
<dbReference type="InterPro" id="IPR036426">
    <property type="entry name" value="Bulb-type_lectin_dom_sf"/>
</dbReference>
<organism evidence="10 11">
    <name type="scientific">Haliscomenobacter hydrossis (strain ATCC 27775 / DSM 1100 / LMG 10767 / O)</name>
    <dbReference type="NCBI Taxonomy" id="760192"/>
    <lineage>
        <taxon>Bacteria</taxon>
        <taxon>Pseudomonadati</taxon>
        <taxon>Bacteroidota</taxon>
        <taxon>Saprospiria</taxon>
        <taxon>Saprospirales</taxon>
        <taxon>Haliscomenobacteraceae</taxon>
        <taxon>Haliscomenobacter</taxon>
    </lineage>
</organism>
<name>F4KTN6_HALH1</name>
<dbReference type="HOGENOM" id="CLU_393179_0_0_10"/>
<feature type="active site" evidence="6">
    <location>
        <position position="301"/>
    </location>
</feature>
<dbReference type="Gene3D" id="2.90.10.10">
    <property type="entry name" value="Bulb-type lectin domain"/>
    <property type="match status" value="1"/>
</dbReference>
<dbReference type="PANTHER" id="PTHR10127:SF780">
    <property type="entry name" value="METALLOENDOPEPTIDASE"/>
    <property type="match status" value="1"/>
</dbReference>
<evidence type="ECO:0000256" key="4">
    <source>
        <dbReference type="ARBA" id="ARBA00022833"/>
    </source>
</evidence>
<dbReference type="eggNOG" id="COG3170">
    <property type="taxonomic scope" value="Bacteria"/>
</dbReference>
<dbReference type="GO" id="GO:0004222">
    <property type="term" value="F:metalloendopeptidase activity"/>
    <property type="evidence" value="ECO:0007669"/>
    <property type="project" value="UniProtKB-UniRule"/>
</dbReference>
<dbReference type="AlphaFoldDB" id="F4KTN6"/>
<dbReference type="Gene3D" id="2.90.10.30">
    <property type="match status" value="1"/>
</dbReference>
<protein>
    <submittedName>
        <fullName evidence="10">Peptidase M12A, astacin</fullName>
        <ecNumber evidence="10">3.4.24.21</ecNumber>
    </submittedName>
</protein>
<gene>
    <name evidence="10" type="ordered locus">Halhy_5586</name>
</gene>
<reference key="2">
    <citation type="submission" date="2011-04" db="EMBL/GenBank/DDBJ databases">
        <title>Complete sequence of chromosome of Haliscomenobacter hydrossis DSM 1100.</title>
        <authorList>
            <consortium name="US DOE Joint Genome Institute (JGI-PGF)"/>
            <person name="Lucas S."/>
            <person name="Han J."/>
            <person name="Lapidus A."/>
            <person name="Bruce D."/>
            <person name="Goodwin L."/>
            <person name="Pitluck S."/>
            <person name="Peters L."/>
            <person name="Kyrpides N."/>
            <person name="Mavromatis K."/>
            <person name="Ivanova N."/>
            <person name="Ovchinnikova G."/>
            <person name="Pagani I."/>
            <person name="Daligault H."/>
            <person name="Detter J.C."/>
            <person name="Han C."/>
            <person name="Land M."/>
            <person name="Hauser L."/>
            <person name="Markowitz V."/>
            <person name="Cheng J.-F."/>
            <person name="Hugenholtz P."/>
            <person name="Woyke T."/>
            <person name="Wu D."/>
            <person name="Verbarg S."/>
            <person name="Frueling A."/>
            <person name="Brambilla E."/>
            <person name="Klenk H.-P."/>
            <person name="Eisen J.A."/>
        </authorList>
    </citation>
    <scope>NUCLEOTIDE SEQUENCE</scope>
    <source>
        <strain>DSM 1100</strain>
    </source>
</reference>
<proteinExistence type="predicted"/>
<dbReference type="SUPFAM" id="SSF51110">
    <property type="entry name" value="alpha-D-mannose-specific plant lectins"/>
    <property type="match status" value="1"/>
</dbReference>
<feature type="chain" id="PRO_5003312080" evidence="7">
    <location>
        <begin position="23"/>
        <end position="701"/>
    </location>
</feature>
<feature type="binding site" evidence="6">
    <location>
        <position position="300"/>
    </location>
    <ligand>
        <name>Zn(2+)</name>
        <dbReference type="ChEBI" id="CHEBI:29105"/>
        <note>catalytic</note>
    </ligand>
</feature>
<feature type="binding site" evidence="6">
    <location>
        <position position="304"/>
    </location>
    <ligand>
        <name>Zn(2+)</name>
        <dbReference type="ChEBI" id="CHEBI:29105"/>
        <note>catalytic</note>
    </ligand>
</feature>
<dbReference type="Gene3D" id="3.40.390.10">
    <property type="entry name" value="Collagenase (Catalytic Domain)"/>
    <property type="match status" value="1"/>
</dbReference>
<dbReference type="Proteomes" id="UP000008461">
    <property type="component" value="Chromosome"/>
</dbReference>
<dbReference type="SMART" id="SM00108">
    <property type="entry name" value="B_lectin"/>
    <property type="match status" value="1"/>
</dbReference>
<dbReference type="Pfam" id="PF01400">
    <property type="entry name" value="Astacin"/>
    <property type="match status" value="1"/>
</dbReference>
<evidence type="ECO:0000256" key="5">
    <source>
        <dbReference type="ARBA" id="ARBA00023049"/>
    </source>
</evidence>
<evidence type="ECO:0000259" key="9">
    <source>
        <dbReference type="PROSITE" id="PS51864"/>
    </source>
</evidence>
<dbReference type="InterPro" id="IPR006026">
    <property type="entry name" value="Peptidase_Metallo"/>
</dbReference>